<proteinExistence type="predicted"/>
<keyword evidence="3" id="KW-1185">Reference proteome</keyword>
<evidence type="ECO:0000313" key="2">
    <source>
        <dbReference type="EMBL" id="CAJ31530.1"/>
    </source>
</evidence>
<reference evidence="3" key="1">
    <citation type="journal article" date="2008" name="J. Virol.">
        <title>Structure of the acidianus filamentous virus 3 and comparative genomics of related archaeal lipothrixviruses.</title>
        <authorList>
            <person name="Vestergaard G."/>
            <person name="Aramayo R."/>
            <person name="Basta T."/>
            <person name="Haring M."/>
            <person name="Peng X."/>
            <person name="Brugger K."/>
            <person name="Chen L."/>
            <person name="Rachel R."/>
            <person name="Boisset N."/>
            <person name="Garrett R.A."/>
            <person name="Prangishvili D."/>
        </authorList>
    </citation>
    <scope>NUCLEOTIDE SEQUENCE [LARGE SCALE GENOMIC DNA]</scope>
</reference>
<sequence>MINLANVAITVACTILSFLERISRFIAENVNLFLLIVPIGDVISFITSTPILSRLASLLQIF</sequence>
<dbReference type="OrthoDB" id="27092at10239"/>
<keyword evidence="1" id="KW-0472">Membrane</keyword>
<dbReference type="GeneID" id="5797799"/>
<keyword evidence="1" id="KW-1133">Transmembrane helix</keyword>
<dbReference type="EMBL" id="AM087120">
    <property type="protein sequence ID" value="CAJ31530.1"/>
    <property type="molecule type" value="Genomic_DNA"/>
</dbReference>
<dbReference type="RefSeq" id="YP_001604382.1">
    <property type="nucleotide sequence ID" value="NC_010155.1"/>
</dbReference>
<dbReference type="KEGG" id="vg:5797799"/>
<organism evidence="2 3">
    <name type="scientific">Betalipothrixvirus acidiani</name>
    <dbReference type="NCBI Taxonomy" id="346881"/>
    <lineage>
        <taxon>Viruses</taxon>
        <taxon>Adnaviria</taxon>
        <taxon>Zilligvirae</taxon>
        <taxon>Taleaviricota</taxon>
        <taxon>Tokiviricetes</taxon>
        <taxon>Ligamenvirales</taxon>
        <taxon>Lipothrixviridae</taxon>
        <taxon>Betalipothrixvirus</taxon>
    </lineage>
</organism>
<dbReference type="Proteomes" id="UP000001310">
    <property type="component" value="Segment"/>
</dbReference>
<protein>
    <submittedName>
        <fullName evidence="2">Uncharacterized protein</fullName>
    </submittedName>
</protein>
<evidence type="ECO:0000313" key="3">
    <source>
        <dbReference type="Proteomes" id="UP000001310"/>
    </source>
</evidence>
<name>A7WKC9_9VIRU</name>
<evidence type="ECO:0000256" key="1">
    <source>
        <dbReference type="SAM" id="Phobius"/>
    </source>
</evidence>
<keyword evidence="1" id="KW-0812">Transmembrane</keyword>
<feature type="transmembrane region" description="Helical" evidence="1">
    <location>
        <begin position="32"/>
        <end position="52"/>
    </location>
</feature>
<accession>A7WKC9</accession>